<dbReference type="EMBL" id="BGZK01000138">
    <property type="protein sequence ID" value="GBP22231.1"/>
    <property type="molecule type" value="Genomic_DNA"/>
</dbReference>
<keyword evidence="2" id="KW-1185">Reference proteome</keyword>
<reference evidence="1 2" key="1">
    <citation type="journal article" date="2019" name="Commun. Biol.">
        <title>The bagworm genome reveals a unique fibroin gene that provides high tensile strength.</title>
        <authorList>
            <person name="Kono N."/>
            <person name="Nakamura H."/>
            <person name="Ohtoshi R."/>
            <person name="Tomita M."/>
            <person name="Numata K."/>
            <person name="Arakawa K."/>
        </authorList>
    </citation>
    <scope>NUCLEOTIDE SEQUENCE [LARGE SCALE GENOMIC DNA]</scope>
</reference>
<gene>
    <name evidence="1" type="ORF">EVAR_22517_1</name>
</gene>
<name>A0A4C1U7D4_EUMVA</name>
<accession>A0A4C1U7D4</accession>
<protein>
    <submittedName>
        <fullName evidence="1">Uncharacterized protein</fullName>
    </submittedName>
</protein>
<dbReference type="Proteomes" id="UP000299102">
    <property type="component" value="Unassembled WGS sequence"/>
</dbReference>
<proteinExistence type="predicted"/>
<sequence length="79" mass="9172">MCLYFKPFPLGRRPGTGTERANGMFFISTLSEVPMRLKIEMTSYEMRDIHLTRCNCLHFRAVIWGKSWDNPNVPLHSAP</sequence>
<dbReference type="AlphaFoldDB" id="A0A4C1U7D4"/>
<comment type="caution">
    <text evidence="1">The sequence shown here is derived from an EMBL/GenBank/DDBJ whole genome shotgun (WGS) entry which is preliminary data.</text>
</comment>
<evidence type="ECO:0000313" key="2">
    <source>
        <dbReference type="Proteomes" id="UP000299102"/>
    </source>
</evidence>
<organism evidence="1 2">
    <name type="scientific">Eumeta variegata</name>
    <name type="common">Bagworm moth</name>
    <name type="synonym">Eumeta japonica</name>
    <dbReference type="NCBI Taxonomy" id="151549"/>
    <lineage>
        <taxon>Eukaryota</taxon>
        <taxon>Metazoa</taxon>
        <taxon>Ecdysozoa</taxon>
        <taxon>Arthropoda</taxon>
        <taxon>Hexapoda</taxon>
        <taxon>Insecta</taxon>
        <taxon>Pterygota</taxon>
        <taxon>Neoptera</taxon>
        <taxon>Endopterygota</taxon>
        <taxon>Lepidoptera</taxon>
        <taxon>Glossata</taxon>
        <taxon>Ditrysia</taxon>
        <taxon>Tineoidea</taxon>
        <taxon>Psychidae</taxon>
        <taxon>Oiketicinae</taxon>
        <taxon>Eumeta</taxon>
    </lineage>
</organism>
<evidence type="ECO:0000313" key="1">
    <source>
        <dbReference type="EMBL" id="GBP22231.1"/>
    </source>
</evidence>